<evidence type="ECO:0000259" key="10">
    <source>
        <dbReference type="SMART" id="SM00891"/>
    </source>
</evidence>
<dbReference type="AlphaFoldDB" id="A0AAX4JDX1"/>
<dbReference type="Gene3D" id="1.10.150.20">
    <property type="entry name" value="5' to 3' exonuclease, C-terminal subdomain"/>
    <property type="match status" value="1"/>
</dbReference>
<dbReference type="CDD" id="cd20078">
    <property type="entry name" value="XPF_nuclease_XPF_euk"/>
    <property type="match status" value="1"/>
</dbReference>
<dbReference type="GO" id="GO:0003684">
    <property type="term" value="F:damaged DNA binding"/>
    <property type="evidence" value="ECO:0007669"/>
    <property type="project" value="TreeGrafter"/>
</dbReference>
<evidence type="ECO:0000256" key="7">
    <source>
        <dbReference type="ARBA" id="ARBA00023125"/>
    </source>
</evidence>
<name>A0AAX4JDX1_9MICR</name>
<dbReference type="InterPro" id="IPR047520">
    <property type="entry name" value="XPF_nuclease"/>
</dbReference>
<dbReference type="GeneID" id="90541847"/>
<protein>
    <submittedName>
        <fullName evidence="11">DNA repair protein RAD16-like</fullName>
    </submittedName>
</protein>
<dbReference type="GO" id="GO:0000110">
    <property type="term" value="C:nucleotide-excision repair factor 1 complex"/>
    <property type="evidence" value="ECO:0007669"/>
    <property type="project" value="TreeGrafter"/>
</dbReference>
<evidence type="ECO:0000313" key="12">
    <source>
        <dbReference type="Proteomes" id="UP001334084"/>
    </source>
</evidence>
<keyword evidence="5" id="KW-0227">DNA damage</keyword>
<dbReference type="GO" id="GO:0000712">
    <property type="term" value="P:resolution of meiotic recombination intermediates"/>
    <property type="evidence" value="ECO:0007669"/>
    <property type="project" value="TreeGrafter"/>
</dbReference>
<sequence>MLFYEENILKDTKGESFVLVSGFGIHLNKVINLNIMLYLNKYSLTLLLNFNDFPLQINNEYFRNLKNLDKQARKKIYLKGGVYLGSSRILLTDFLEDNLPIDKISCIIINDADKIRENSIEAFILYIFRRKNDKRLIKAFSSNCISFAYGIGSLEKYVNILRCDNFVLYPRFHENIMKSFKNDMNFTQHEFKMTNEMIEVQMILIEILKELIKHHKLDIDYEFVLVSMKYTQDILDIKYLISLLFSCNLLRFYMECMKFIYKQIDLGKDSTWLNSGYTSILIDKIEMNCLENEKEMEDIKNIKYFLKYKKLKTNEDGKKNEDIKNTIENNDDKLWNPKFKRLMKLVSNSNESNFLIVLPSPGVLFDVENHLKNFTNKNLIFYLKKDFINSEIIFNDDKLEEDFIHMNKELNQSKTHEEFFIFYTKNNKKDILEIDKQSSNILYFDKDKKYEIILFDKDLSCIRKCEYIGTLININVHSFQFRDSIEEQINLLRLRNEKLYFEQLINKRSNMPVLLDINKNILEDEASDENEIKYDVIVDSRELRADLPFFLYKAGNNLIISTLQIGDYLINEDICIERKNIHDFISSCNTGRLYSQTRMLTLYYLNSIILLEFNSRPCLSDFYNHNSDTFRNSLISKFCLFLITFPGVKIIWSESTLFTTKTFRRIQNKNNKEDEIVKNINNSEIDPVLQEILLSIPGINQFNIKKIIKNFKNIRDIFNSKKVTLQRILGQETGNKIYKFINENFEI</sequence>
<evidence type="ECO:0000256" key="9">
    <source>
        <dbReference type="ARBA" id="ARBA00023242"/>
    </source>
</evidence>
<proteinExistence type="inferred from homology"/>
<evidence type="ECO:0000256" key="6">
    <source>
        <dbReference type="ARBA" id="ARBA00022801"/>
    </source>
</evidence>
<keyword evidence="7" id="KW-0238">DNA-binding</keyword>
<comment type="subcellular location">
    <subcellularLocation>
        <location evidence="1">Nucleus</location>
    </subcellularLocation>
</comment>
<dbReference type="KEGG" id="vnx:VNE69_07091"/>
<keyword evidence="12" id="KW-1185">Reference proteome</keyword>
<organism evidence="11 12">
    <name type="scientific">Vairimorpha necatrix</name>
    <dbReference type="NCBI Taxonomy" id="6039"/>
    <lineage>
        <taxon>Eukaryota</taxon>
        <taxon>Fungi</taxon>
        <taxon>Fungi incertae sedis</taxon>
        <taxon>Microsporidia</taxon>
        <taxon>Nosematidae</taxon>
        <taxon>Vairimorpha</taxon>
    </lineage>
</organism>
<dbReference type="Gene3D" id="3.40.50.10130">
    <property type="match status" value="1"/>
</dbReference>
<keyword evidence="4" id="KW-0255">Endonuclease</keyword>
<dbReference type="PANTHER" id="PTHR10150:SF0">
    <property type="entry name" value="DNA REPAIR ENDONUCLEASE XPF"/>
    <property type="match status" value="1"/>
</dbReference>
<dbReference type="SMART" id="SM00891">
    <property type="entry name" value="ERCC4"/>
    <property type="match status" value="1"/>
</dbReference>
<dbReference type="SUPFAM" id="SSF47781">
    <property type="entry name" value="RuvA domain 2-like"/>
    <property type="match status" value="1"/>
</dbReference>
<feature type="domain" description="ERCC4" evidence="10">
    <location>
        <begin position="535"/>
        <end position="615"/>
    </location>
</feature>
<dbReference type="GO" id="GO:1901255">
    <property type="term" value="P:nucleotide-excision repair involved in interstrand cross-link repair"/>
    <property type="evidence" value="ECO:0007669"/>
    <property type="project" value="TreeGrafter"/>
</dbReference>
<reference evidence="11" key="1">
    <citation type="journal article" date="2024" name="BMC Genomics">
        <title>Functional annotation of a divergent genome using sequence and structure-based similarity.</title>
        <authorList>
            <person name="Svedberg D."/>
            <person name="Winiger R.R."/>
            <person name="Berg A."/>
            <person name="Sharma H."/>
            <person name="Tellgren-Roth C."/>
            <person name="Debrunner-Vossbrinck B.A."/>
            <person name="Vossbrinck C.R."/>
            <person name="Barandun J."/>
        </authorList>
    </citation>
    <scope>NUCLEOTIDE SEQUENCE</scope>
    <source>
        <strain evidence="11">Illinois isolate</strain>
    </source>
</reference>
<dbReference type="Pfam" id="PF02732">
    <property type="entry name" value="ERCC4"/>
    <property type="match status" value="1"/>
</dbReference>
<accession>A0AAX4JDX1</accession>
<evidence type="ECO:0000256" key="5">
    <source>
        <dbReference type="ARBA" id="ARBA00022763"/>
    </source>
</evidence>
<evidence type="ECO:0000256" key="1">
    <source>
        <dbReference type="ARBA" id="ARBA00004123"/>
    </source>
</evidence>
<dbReference type="PANTHER" id="PTHR10150">
    <property type="entry name" value="DNA REPAIR ENDONUCLEASE XPF"/>
    <property type="match status" value="1"/>
</dbReference>
<evidence type="ECO:0000256" key="4">
    <source>
        <dbReference type="ARBA" id="ARBA00022759"/>
    </source>
</evidence>
<dbReference type="SUPFAM" id="SSF52980">
    <property type="entry name" value="Restriction endonuclease-like"/>
    <property type="match status" value="1"/>
</dbReference>
<dbReference type="RefSeq" id="XP_065330167.1">
    <property type="nucleotide sequence ID" value="XM_065474095.1"/>
</dbReference>
<comment type="similarity">
    <text evidence="2">Belongs to the XPF family.</text>
</comment>
<dbReference type="Proteomes" id="UP001334084">
    <property type="component" value="Chromosome 7"/>
</dbReference>
<keyword evidence="3" id="KW-0540">Nuclease</keyword>
<evidence type="ECO:0000256" key="2">
    <source>
        <dbReference type="ARBA" id="ARBA00010015"/>
    </source>
</evidence>
<keyword evidence="9" id="KW-0539">Nucleus</keyword>
<evidence type="ECO:0000313" key="11">
    <source>
        <dbReference type="EMBL" id="WUR04022.1"/>
    </source>
</evidence>
<dbReference type="EMBL" id="CP142732">
    <property type="protein sequence ID" value="WUR04022.1"/>
    <property type="molecule type" value="Genomic_DNA"/>
</dbReference>
<evidence type="ECO:0000256" key="3">
    <source>
        <dbReference type="ARBA" id="ARBA00022722"/>
    </source>
</evidence>
<evidence type="ECO:0000256" key="8">
    <source>
        <dbReference type="ARBA" id="ARBA00023204"/>
    </source>
</evidence>
<dbReference type="InterPro" id="IPR006166">
    <property type="entry name" value="ERCC4_domain"/>
</dbReference>
<keyword evidence="8" id="KW-0234">DNA repair</keyword>
<dbReference type="GO" id="GO:0000014">
    <property type="term" value="F:single-stranded DNA endodeoxyribonuclease activity"/>
    <property type="evidence" value="ECO:0007669"/>
    <property type="project" value="TreeGrafter"/>
</dbReference>
<dbReference type="InterPro" id="IPR011335">
    <property type="entry name" value="Restrct_endonuc-II-like"/>
</dbReference>
<dbReference type="GO" id="GO:0003697">
    <property type="term" value="F:single-stranded DNA binding"/>
    <property type="evidence" value="ECO:0007669"/>
    <property type="project" value="TreeGrafter"/>
</dbReference>
<dbReference type="GO" id="GO:0000724">
    <property type="term" value="P:double-strand break repair via homologous recombination"/>
    <property type="evidence" value="ECO:0007669"/>
    <property type="project" value="TreeGrafter"/>
</dbReference>
<dbReference type="InterPro" id="IPR010994">
    <property type="entry name" value="RuvA_2-like"/>
</dbReference>
<gene>
    <name evidence="11" type="ORF">VNE69_07091</name>
</gene>
<keyword evidence="6" id="KW-0378">Hydrolase</keyword>